<dbReference type="InterPro" id="IPR015943">
    <property type="entry name" value="WD40/YVTN_repeat-like_dom_sf"/>
</dbReference>
<evidence type="ECO:0000313" key="2">
    <source>
        <dbReference type="EMBL" id="CAI8007367.1"/>
    </source>
</evidence>
<gene>
    <name evidence="2" type="ORF">GBAR_LOCUS5169</name>
</gene>
<dbReference type="PROSITE" id="PS50181">
    <property type="entry name" value="FBOX"/>
    <property type="match status" value="1"/>
</dbReference>
<dbReference type="InterPro" id="IPR001810">
    <property type="entry name" value="F-box_dom"/>
</dbReference>
<comment type="caution">
    <text evidence="2">The sequence shown here is derived from an EMBL/GenBank/DDBJ whole genome shotgun (WGS) entry which is preliminary data.</text>
</comment>
<evidence type="ECO:0000313" key="3">
    <source>
        <dbReference type="Proteomes" id="UP001174909"/>
    </source>
</evidence>
<dbReference type="InterPro" id="IPR001680">
    <property type="entry name" value="WD40_rpt"/>
</dbReference>
<dbReference type="InterPro" id="IPR036047">
    <property type="entry name" value="F-box-like_dom_sf"/>
</dbReference>
<dbReference type="SMART" id="SM00320">
    <property type="entry name" value="WD40"/>
    <property type="match status" value="1"/>
</dbReference>
<protein>
    <recommendedName>
        <fullName evidence="1">F-box domain-containing protein</fullName>
    </recommendedName>
</protein>
<accession>A0AA35RBY5</accession>
<dbReference type="Proteomes" id="UP001174909">
    <property type="component" value="Unassembled WGS sequence"/>
</dbReference>
<organism evidence="2 3">
    <name type="scientific">Geodia barretti</name>
    <name type="common">Barrett's horny sponge</name>
    <dbReference type="NCBI Taxonomy" id="519541"/>
    <lineage>
        <taxon>Eukaryota</taxon>
        <taxon>Metazoa</taxon>
        <taxon>Porifera</taxon>
        <taxon>Demospongiae</taxon>
        <taxon>Heteroscleromorpha</taxon>
        <taxon>Tetractinellida</taxon>
        <taxon>Astrophorina</taxon>
        <taxon>Geodiidae</taxon>
        <taxon>Geodia</taxon>
    </lineage>
</organism>
<sequence>MESRETLSLDRLPFDCIVTLCEYFSAEDLARFGRVCTVFHEATQVGYLWRRLSLSRWAFCDVHQISEGAQRWRRYFTARRGLEAKMDTGKPLRDYRVRTLRGHEKDIVSVAVLRETGGGDINWENPSHPLVVSLSGDGSVKAWDVTQSLRREVKWPWDYPMARFRFGVRGSGISEPQLAPVLASPS</sequence>
<keyword evidence="3" id="KW-1185">Reference proteome</keyword>
<dbReference type="Gene3D" id="1.20.1280.50">
    <property type="match status" value="1"/>
</dbReference>
<proteinExistence type="predicted"/>
<name>A0AA35RBY5_GEOBA</name>
<feature type="domain" description="F-box" evidence="1">
    <location>
        <begin position="6"/>
        <end position="52"/>
    </location>
</feature>
<evidence type="ECO:0000259" key="1">
    <source>
        <dbReference type="PROSITE" id="PS50181"/>
    </source>
</evidence>
<dbReference type="EMBL" id="CASHTH010000766">
    <property type="protein sequence ID" value="CAI8007367.1"/>
    <property type="molecule type" value="Genomic_DNA"/>
</dbReference>
<dbReference type="AlphaFoldDB" id="A0AA35RBY5"/>
<dbReference type="SUPFAM" id="SSF81383">
    <property type="entry name" value="F-box domain"/>
    <property type="match status" value="1"/>
</dbReference>
<reference evidence="2" key="1">
    <citation type="submission" date="2023-03" db="EMBL/GenBank/DDBJ databases">
        <authorList>
            <person name="Steffen K."/>
            <person name="Cardenas P."/>
        </authorList>
    </citation>
    <scope>NUCLEOTIDE SEQUENCE</scope>
</reference>
<dbReference type="Gene3D" id="2.130.10.10">
    <property type="entry name" value="YVTN repeat-like/Quinoprotein amine dehydrogenase"/>
    <property type="match status" value="1"/>
</dbReference>
<dbReference type="Pfam" id="PF12937">
    <property type="entry name" value="F-box-like"/>
    <property type="match status" value="1"/>
</dbReference>